<dbReference type="EMBL" id="SHKI01000009">
    <property type="protein sequence ID" value="RZT59446.1"/>
    <property type="molecule type" value="Genomic_DNA"/>
</dbReference>
<sequence>MTYHSTHTTRDAAKSQRAALRTPYHSLGNETEMRVPGWAQHRSVYRTSGRTLYLVETDRPAEARRDLERLTRSGWDVRVEPAQAGEMTRIALTRSDVARAA</sequence>
<name>A0A4Q7TG38_9MICO</name>
<comment type="caution">
    <text evidence="2">The sequence shown here is derived from an EMBL/GenBank/DDBJ whole genome shotgun (WGS) entry which is preliminary data.</text>
</comment>
<evidence type="ECO:0000313" key="3">
    <source>
        <dbReference type="Proteomes" id="UP000291832"/>
    </source>
</evidence>
<proteinExistence type="predicted"/>
<dbReference type="OrthoDB" id="4990293at2"/>
<dbReference type="AlphaFoldDB" id="A0A4Q7TG38"/>
<evidence type="ECO:0000313" key="2">
    <source>
        <dbReference type="EMBL" id="RZT59446.1"/>
    </source>
</evidence>
<keyword evidence="3" id="KW-1185">Reference proteome</keyword>
<gene>
    <name evidence="2" type="ORF">EV139_3118</name>
</gene>
<accession>A0A4Q7TG38</accession>
<reference evidence="2 3" key="1">
    <citation type="journal article" date="2015" name="Stand. Genomic Sci.">
        <title>Genomic Encyclopedia of Bacterial and Archaeal Type Strains, Phase III: the genomes of soil and plant-associated and newly described type strains.</title>
        <authorList>
            <person name="Whitman W.B."/>
            <person name="Woyke T."/>
            <person name="Klenk H.P."/>
            <person name="Zhou Y."/>
            <person name="Lilburn T.G."/>
            <person name="Beck B.J."/>
            <person name="De Vos P."/>
            <person name="Vandamme P."/>
            <person name="Eisen J.A."/>
            <person name="Garrity G."/>
            <person name="Hugenholtz P."/>
            <person name="Kyrpides N.C."/>
        </authorList>
    </citation>
    <scope>NUCLEOTIDE SEQUENCE [LARGE SCALE GENOMIC DNA]</scope>
    <source>
        <strain evidence="2 3">RF6</strain>
    </source>
</reference>
<evidence type="ECO:0000256" key="1">
    <source>
        <dbReference type="SAM" id="MobiDB-lite"/>
    </source>
</evidence>
<protein>
    <submittedName>
        <fullName evidence="2">Uncharacterized protein</fullName>
    </submittedName>
</protein>
<feature type="region of interest" description="Disordered" evidence="1">
    <location>
        <begin position="1"/>
        <end position="28"/>
    </location>
</feature>
<dbReference type="Proteomes" id="UP000291832">
    <property type="component" value="Unassembled WGS sequence"/>
</dbReference>
<organism evidence="2 3">
    <name type="scientific">Leucobacter luti</name>
    <dbReference type="NCBI Taxonomy" id="340320"/>
    <lineage>
        <taxon>Bacteria</taxon>
        <taxon>Bacillati</taxon>
        <taxon>Actinomycetota</taxon>
        <taxon>Actinomycetes</taxon>
        <taxon>Micrococcales</taxon>
        <taxon>Microbacteriaceae</taxon>
        <taxon>Leucobacter</taxon>
    </lineage>
</organism>
<dbReference type="RefSeq" id="WP_130455768.1">
    <property type="nucleotide sequence ID" value="NZ_QYAG01000002.1"/>
</dbReference>